<keyword evidence="4" id="KW-0540">Nuclease</keyword>
<evidence type="ECO:0000256" key="5">
    <source>
        <dbReference type="ARBA" id="ARBA00022723"/>
    </source>
</evidence>
<accession>A0A6P7H241</accession>
<dbReference type="GO" id="GO:0046872">
    <property type="term" value="F:metal ion binding"/>
    <property type="evidence" value="ECO:0007669"/>
    <property type="project" value="UniProtKB-KW"/>
</dbReference>
<organism evidence="9">
    <name type="scientific">Diabrotica virgifera virgifera</name>
    <name type="common">western corn rootworm</name>
    <dbReference type="NCBI Taxonomy" id="50390"/>
    <lineage>
        <taxon>Eukaryota</taxon>
        <taxon>Metazoa</taxon>
        <taxon>Ecdysozoa</taxon>
        <taxon>Arthropoda</taxon>
        <taxon>Hexapoda</taxon>
        <taxon>Insecta</taxon>
        <taxon>Pterygota</taxon>
        <taxon>Neoptera</taxon>
        <taxon>Endopterygota</taxon>
        <taxon>Coleoptera</taxon>
        <taxon>Polyphaga</taxon>
        <taxon>Cucujiformia</taxon>
        <taxon>Chrysomeloidea</taxon>
        <taxon>Chrysomelidae</taxon>
        <taxon>Galerucinae</taxon>
        <taxon>Diabroticina</taxon>
        <taxon>Diabroticites</taxon>
        <taxon>Diabrotica</taxon>
    </lineage>
</organism>
<evidence type="ECO:0000313" key="9">
    <source>
        <dbReference type="RefSeq" id="XP_028152527.1"/>
    </source>
</evidence>
<proteinExistence type="inferred from homology"/>
<dbReference type="InterPro" id="IPR012337">
    <property type="entry name" value="RNaseH-like_sf"/>
</dbReference>
<feature type="domain" description="RNase H type-1" evidence="8">
    <location>
        <begin position="59"/>
        <end position="191"/>
    </location>
</feature>
<reference evidence="9" key="1">
    <citation type="submission" date="2025-08" db="UniProtKB">
        <authorList>
            <consortium name="RefSeq"/>
        </authorList>
    </citation>
    <scope>IDENTIFICATION</scope>
    <source>
        <tissue evidence="9">Whole insect</tissue>
    </source>
</reference>
<dbReference type="CDD" id="cd09276">
    <property type="entry name" value="Rnase_HI_RT_non_LTR"/>
    <property type="match status" value="1"/>
</dbReference>
<dbReference type="RefSeq" id="XP_028152527.1">
    <property type="nucleotide sequence ID" value="XM_028296726.1"/>
</dbReference>
<dbReference type="PANTHER" id="PTHR10642">
    <property type="entry name" value="RIBONUCLEASE H1"/>
    <property type="match status" value="1"/>
</dbReference>
<gene>
    <name evidence="9" type="primary">LOC114345912</name>
</gene>
<keyword evidence="5" id="KW-0479">Metal-binding</keyword>
<dbReference type="GO" id="GO:0043137">
    <property type="term" value="P:DNA replication, removal of RNA primer"/>
    <property type="evidence" value="ECO:0007669"/>
    <property type="project" value="TreeGrafter"/>
</dbReference>
<dbReference type="PROSITE" id="PS50879">
    <property type="entry name" value="RNASE_H_1"/>
    <property type="match status" value="1"/>
</dbReference>
<evidence type="ECO:0000256" key="4">
    <source>
        <dbReference type="ARBA" id="ARBA00022722"/>
    </source>
</evidence>
<dbReference type="InterPro" id="IPR002156">
    <property type="entry name" value="RNaseH_domain"/>
</dbReference>
<protein>
    <recommendedName>
        <fullName evidence="3">ribonuclease H</fullName>
        <ecNumber evidence="3">3.1.26.4</ecNumber>
    </recommendedName>
</protein>
<comment type="similarity">
    <text evidence="2">Belongs to the RNase H family.</text>
</comment>
<sequence>MALEHFFPYQNKIHKHPNFPCYDLDFNTLINPIQTLNCNLKKNESSIKQKFSIFTQKYNRDFSFVYTDASKSNGRIGFGVNIPNINLSFFSRLPGEISITKAENVAIYQAIKIIISKDIKKAIIFSDSLNAISKIKNPKISATDDSISLKTKNLILSAYKKGFDILISWIPGHSDIPGNVEADLLAKIGTGLNIPLAMLLDSQDDLNSIKEKLLLNLK</sequence>
<dbReference type="EC" id="3.1.26.4" evidence="3"/>
<evidence type="ECO:0000256" key="3">
    <source>
        <dbReference type="ARBA" id="ARBA00012180"/>
    </source>
</evidence>
<dbReference type="InParanoid" id="A0A6P7H241"/>
<dbReference type="InterPro" id="IPR050092">
    <property type="entry name" value="RNase_H"/>
</dbReference>
<name>A0A6P7H241_DIAVI</name>
<dbReference type="GO" id="GO:0003676">
    <property type="term" value="F:nucleic acid binding"/>
    <property type="evidence" value="ECO:0007669"/>
    <property type="project" value="InterPro"/>
</dbReference>
<dbReference type="InterPro" id="IPR036397">
    <property type="entry name" value="RNaseH_sf"/>
</dbReference>
<dbReference type="AlphaFoldDB" id="A0A6P7H241"/>
<keyword evidence="7" id="KW-0378">Hydrolase</keyword>
<dbReference type="SUPFAM" id="SSF53098">
    <property type="entry name" value="Ribonuclease H-like"/>
    <property type="match status" value="1"/>
</dbReference>
<evidence type="ECO:0000256" key="7">
    <source>
        <dbReference type="ARBA" id="ARBA00022801"/>
    </source>
</evidence>
<dbReference type="GO" id="GO:0004523">
    <property type="term" value="F:RNA-DNA hybrid ribonuclease activity"/>
    <property type="evidence" value="ECO:0007669"/>
    <property type="project" value="UniProtKB-EC"/>
</dbReference>
<dbReference type="Gene3D" id="3.30.420.10">
    <property type="entry name" value="Ribonuclease H-like superfamily/Ribonuclease H"/>
    <property type="match status" value="1"/>
</dbReference>
<evidence type="ECO:0000256" key="1">
    <source>
        <dbReference type="ARBA" id="ARBA00000077"/>
    </source>
</evidence>
<comment type="catalytic activity">
    <reaction evidence="1">
        <text>Endonucleolytic cleavage to 5'-phosphomonoester.</text>
        <dbReference type="EC" id="3.1.26.4"/>
    </reaction>
</comment>
<keyword evidence="6" id="KW-0255">Endonuclease</keyword>
<evidence type="ECO:0000256" key="6">
    <source>
        <dbReference type="ARBA" id="ARBA00022759"/>
    </source>
</evidence>
<evidence type="ECO:0000256" key="2">
    <source>
        <dbReference type="ARBA" id="ARBA00005300"/>
    </source>
</evidence>
<evidence type="ECO:0000259" key="8">
    <source>
        <dbReference type="PROSITE" id="PS50879"/>
    </source>
</evidence>
<dbReference type="PANTHER" id="PTHR10642:SF26">
    <property type="entry name" value="RIBONUCLEASE H1"/>
    <property type="match status" value="1"/>
</dbReference>
<dbReference type="Pfam" id="PF00075">
    <property type="entry name" value="RNase_H"/>
    <property type="match status" value="1"/>
</dbReference>